<name>A0A8S2WZ44_9BILA</name>
<dbReference type="SUPFAM" id="SSF53187">
    <property type="entry name" value="Zn-dependent exopeptidases"/>
    <property type="match status" value="1"/>
</dbReference>
<dbReference type="InterPro" id="IPR045175">
    <property type="entry name" value="M28_fam"/>
</dbReference>
<sequence length="251" mass="27638">SGSAANLVLAANLARLLQTSTYPAYSYRVKFCWWGAEEVGLLGSAYHAGVAKNSTVLGERIQDYLVNLNYDMLGSPNYIFGIYDGTTANRNTTPANAIPGSVRLSELYRDWFINQSLPWTYTEFSGRSDYGPFLAAGVVASGLFSGADDTKTKDERDYYDQLLGQGQGGIAGATHDPCYHQTCDSMANINPFAYEKMVEAAAYVLEYLGRLPDLKSWLYPASQIKELEKSLSNTSLQKYDPAAVFYQGNNL</sequence>
<accession>A0A8S2WZ44</accession>
<evidence type="ECO:0000256" key="1">
    <source>
        <dbReference type="ARBA" id="ARBA00001947"/>
    </source>
</evidence>
<proteinExistence type="inferred from homology"/>
<gene>
    <name evidence="4" type="ORF">SRO942_LOCUS43089</name>
</gene>
<dbReference type="Gene3D" id="3.40.630.10">
    <property type="entry name" value="Zn peptidases"/>
    <property type="match status" value="1"/>
</dbReference>
<comment type="caution">
    <text evidence="4">The sequence shown here is derived from an EMBL/GenBank/DDBJ whole genome shotgun (WGS) entry which is preliminary data.</text>
</comment>
<evidence type="ECO:0000313" key="4">
    <source>
        <dbReference type="EMBL" id="CAF4467444.1"/>
    </source>
</evidence>
<dbReference type="GO" id="GO:0006508">
    <property type="term" value="P:proteolysis"/>
    <property type="evidence" value="ECO:0007669"/>
    <property type="project" value="InterPro"/>
</dbReference>
<dbReference type="Pfam" id="PF04389">
    <property type="entry name" value="Peptidase_M28"/>
    <property type="match status" value="1"/>
</dbReference>
<evidence type="ECO:0000256" key="2">
    <source>
        <dbReference type="ARBA" id="ARBA00005634"/>
    </source>
</evidence>
<protein>
    <recommendedName>
        <fullName evidence="3">Peptidase M28 domain-containing protein</fullName>
    </recommendedName>
</protein>
<dbReference type="OrthoDB" id="10013407at2759"/>
<organism evidence="4 5">
    <name type="scientific">Didymodactylos carnosus</name>
    <dbReference type="NCBI Taxonomy" id="1234261"/>
    <lineage>
        <taxon>Eukaryota</taxon>
        <taxon>Metazoa</taxon>
        <taxon>Spiralia</taxon>
        <taxon>Gnathifera</taxon>
        <taxon>Rotifera</taxon>
        <taxon>Eurotatoria</taxon>
        <taxon>Bdelloidea</taxon>
        <taxon>Philodinida</taxon>
        <taxon>Philodinidae</taxon>
        <taxon>Didymodactylos</taxon>
    </lineage>
</organism>
<dbReference type="Proteomes" id="UP000681722">
    <property type="component" value="Unassembled WGS sequence"/>
</dbReference>
<comment type="similarity">
    <text evidence="2">Belongs to the peptidase M28 family. M28B subfamily.</text>
</comment>
<comment type="cofactor">
    <cofactor evidence="1">
        <name>Zn(2+)</name>
        <dbReference type="ChEBI" id="CHEBI:29105"/>
    </cofactor>
</comment>
<dbReference type="AlphaFoldDB" id="A0A8S2WZ44"/>
<evidence type="ECO:0000313" key="5">
    <source>
        <dbReference type="Proteomes" id="UP000681722"/>
    </source>
</evidence>
<dbReference type="GO" id="GO:0008235">
    <property type="term" value="F:metalloexopeptidase activity"/>
    <property type="evidence" value="ECO:0007669"/>
    <property type="project" value="InterPro"/>
</dbReference>
<dbReference type="InterPro" id="IPR007484">
    <property type="entry name" value="Peptidase_M28"/>
</dbReference>
<evidence type="ECO:0000259" key="3">
    <source>
        <dbReference type="Pfam" id="PF04389"/>
    </source>
</evidence>
<feature type="non-terminal residue" evidence="4">
    <location>
        <position position="1"/>
    </location>
</feature>
<dbReference type="PANTHER" id="PTHR12147:SF26">
    <property type="entry name" value="PEPTIDASE M28 DOMAIN-CONTAINING PROTEIN"/>
    <property type="match status" value="1"/>
</dbReference>
<dbReference type="PANTHER" id="PTHR12147">
    <property type="entry name" value="METALLOPEPTIDASE M28 FAMILY MEMBER"/>
    <property type="match status" value="1"/>
</dbReference>
<feature type="domain" description="Peptidase M28" evidence="3">
    <location>
        <begin position="7"/>
        <end position="204"/>
    </location>
</feature>
<reference evidence="4" key="1">
    <citation type="submission" date="2021-02" db="EMBL/GenBank/DDBJ databases">
        <authorList>
            <person name="Nowell W R."/>
        </authorList>
    </citation>
    <scope>NUCLEOTIDE SEQUENCE</scope>
</reference>
<dbReference type="EMBL" id="CAJOBC010100467">
    <property type="protein sequence ID" value="CAF4467444.1"/>
    <property type="molecule type" value="Genomic_DNA"/>
</dbReference>